<dbReference type="SUPFAM" id="SSF53850">
    <property type="entry name" value="Periplasmic binding protein-like II"/>
    <property type="match status" value="1"/>
</dbReference>
<comment type="caution">
    <text evidence="2">The sequence shown here is derived from an EMBL/GenBank/DDBJ whole genome shotgun (WGS) entry which is preliminary data.</text>
</comment>
<dbReference type="Gene3D" id="3.40.190.120">
    <property type="entry name" value="Osmoprotection protein (prox), domain 2"/>
    <property type="match status" value="1"/>
</dbReference>
<name>A0A652YHL5_NOCGL</name>
<feature type="domain" description="ABC-type glycine betaine transport system substrate-binding" evidence="1">
    <location>
        <begin position="41"/>
        <end position="295"/>
    </location>
</feature>
<dbReference type="InterPro" id="IPR007210">
    <property type="entry name" value="ABC_Gly_betaine_transp_sub-bd"/>
</dbReference>
<sequence length="298" mass="30591">MLSARARYSTVVAAVLVLPVLTGCSTGDSVIGNDAGAPTEQVVVASGESVEGSVLAEVYATVLASSGVPSRVEELTGGRSDALAALDAARVTLVPEFTGSLLTYYEPQNPARTADDVFEALSRSLPEGLSVADYAIAEDRAVLALGRDSASGTQSRTLGAFAPSCAETVAVVSPRFIEDGALEQLAEGADCTFARVEQSAADISDTVATEPTAFGTTTLSPLAQSTAVTVLADPDHILAAQNVVPLFRTGALSDSAVKALSVVAGELSTTDLAAMIDQVRRGQATPSAVARSWWDTRQ</sequence>
<gene>
    <name evidence="2" type="ORF">FNL38_11452</name>
</gene>
<dbReference type="GO" id="GO:0043190">
    <property type="term" value="C:ATP-binding cassette (ABC) transporter complex"/>
    <property type="evidence" value="ECO:0007669"/>
    <property type="project" value="InterPro"/>
</dbReference>
<protein>
    <submittedName>
        <fullName evidence="2">Osmoprotectant transport system substrate-binding protein</fullName>
    </submittedName>
</protein>
<dbReference type="GO" id="GO:0022857">
    <property type="term" value="F:transmembrane transporter activity"/>
    <property type="evidence" value="ECO:0007669"/>
    <property type="project" value="InterPro"/>
</dbReference>
<evidence type="ECO:0000259" key="1">
    <source>
        <dbReference type="Pfam" id="PF04069"/>
    </source>
</evidence>
<dbReference type="EMBL" id="VNIQ01000014">
    <property type="protein sequence ID" value="TYQ00630.1"/>
    <property type="molecule type" value="Genomic_DNA"/>
</dbReference>
<proteinExistence type="predicted"/>
<accession>A0A652YHL5</accession>
<dbReference type="PROSITE" id="PS51257">
    <property type="entry name" value="PROKAR_LIPOPROTEIN"/>
    <property type="match status" value="1"/>
</dbReference>
<dbReference type="AlphaFoldDB" id="A0A652YHL5"/>
<reference evidence="2" key="1">
    <citation type="submission" date="2019-07" db="EMBL/GenBank/DDBJ databases">
        <title>Genomic Encyclopedia of Type Strains, Phase IV (KMG-IV): sequencing the most valuable type-strain genomes for metagenomic binning, comparative biology and taxonomic classification.</title>
        <authorList>
            <person name="Goeker M."/>
        </authorList>
    </citation>
    <scope>NUCLEOTIDE SEQUENCE</scope>
    <source>
        <strain evidence="2">DSM 44596</strain>
    </source>
</reference>
<organism evidence="2">
    <name type="scientific">Nocardia globerula</name>
    <dbReference type="NCBI Taxonomy" id="1818"/>
    <lineage>
        <taxon>Bacteria</taxon>
        <taxon>Bacillati</taxon>
        <taxon>Actinomycetota</taxon>
        <taxon>Actinomycetes</taxon>
        <taxon>Mycobacteriales</taxon>
        <taxon>Nocardiaceae</taxon>
        <taxon>Nocardia</taxon>
    </lineage>
</organism>
<evidence type="ECO:0000313" key="2">
    <source>
        <dbReference type="EMBL" id="TYQ00630.1"/>
    </source>
</evidence>
<dbReference type="Gene3D" id="3.40.190.10">
    <property type="entry name" value="Periplasmic binding protein-like II"/>
    <property type="match status" value="1"/>
</dbReference>
<dbReference type="Pfam" id="PF04069">
    <property type="entry name" value="OpuAC"/>
    <property type="match status" value="1"/>
</dbReference>